<feature type="signal peptide" evidence="2">
    <location>
        <begin position="1"/>
        <end position="20"/>
    </location>
</feature>
<feature type="domain" description="Sortilin N-terminal" evidence="3">
    <location>
        <begin position="659"/>
        <end position="784"/>
    </location>
</feature>
<name>A0A495E8L7_9FLAO</name>
<dbReference type="EMBL" id="RBIQ01000008">
    <property type="protein sequence ID" value="RKR13270.1"/>
    <property type="molecule type" value="Genomic_DNA"/>
</dbReference>
<evidence type="ECO:0000256" key="2">
    <source>
        <dbReference type="SAM" id="SignalP"/>
    </source>
</evidence>
<organism evidence="4 5">
    <name type="scientific">Maribacter vaceletii</name>
    <dbReference type="NCBI Taxonomy" id="1206816"/>
    <lineage>
        <taxon>Bacteria</taxon>
        <taxon>Pseudomonadati</taxon>
        <taxon>Bacteroidota</taxon>
        <taxon>Flavobacteriia</taxon>
        <taxon>Flavobacteriales</taxon>
        <taxon>Flavobacteriaceae</taxon>
        <taxon>Maribacter</taxon>
    </lineage>
</organism>
<evidence type="ECO:0000313" key="5">
    <source>
        <dbReference type="Proteomes" id="UP000269412"/>
    </source>
</evidence>
<dbReference type="Gene3D" id="2.130.10.10">
    <property type="entry name" value="YVTN repeat-like/Quinoprotein amine dehydrogenase"/>
    <property type="match status" value="3"/>
</dbReference>
<dbReference type="PANTHER" id="PTHR43739:SF5">
    <property type="entry name" value="EXO-ALPHA-SIALIDASE"/>
    <property type="match status" value="1"/>
</dbReference>
<keyword evidence="2" id="KW-0732">Signal</keyword>
<dbReference type="InterPro" id="IPR015943">
    <property type="entry name" value="WD40/YVTN_repeat-like_dom_sf"/>
</dbReference>
<evidence type="ECO:0000259" key="3">
    <source>
        <dbReference type="Pfam" id="PF15902"/>
    </source>
</evidence>
<dbReference type="PANTHER" id="PTHR43739">
    <property type="entry name" value="XYLOGLUCANASE (EUROFUNG)"/>
    <property type="match status" value="1"/>
</dbReference>
<dbReference type="AlphaFoldDB" id="A0A495E8L7"/>
<dbReference type="RefSeq" id="WP_121067115.1">
    <property type="nucleotide sequence ID" value="NZ_RBIQ01000008.1"/>
</dbReference>
<keyword evidence="1" id="KW-0677">Repeat</keyword>
<sequence>MKTIKTVIVAFLMGIHFVGAQDTFFDALKKVDVVSDSSIVWRQFGPGMSGNNKSAFWHPTDVNTLFISPNMGNSYVTNDAGLTYQTVLDEDGRGIRYGERGPNEFGSIDFSRQSSEFGFATDLKTKGIFVTANKGKIWKKHEGALSTFGKAYLSCVTVNPKDDNIWYVGAGRMRYLGKILFSKEKPHGTYTDAKSQGKVWKSINRGRTWKLINRGLHANAEVETIVVDPVQTNVVYMSTNYGFYKSINGGKNWKLKNEGLDTDVIRSFSMHHDKKTNKKTLFLIASVLWDAKGKTITDKAGGVFKSTDEGESWQKINGDLAMDMSHFKNDRTVRRSYYHTLGYYFGVTDKKAAELYPEFPKKITQRFTQISVDPNDVNNIYLINMYTNASRNNFMPGAMWRSKDGGKHWYVTFRNGKRWNKGKDVAYWQKRENPTGSNVRLLYLNDWMNRDDYDRKSVNYAKFNANGSVLHTQMAKISLMSYDKGDTWVDIDDVETSAHSESYIGAGNSNMPGHGFYQDTRFPGKVYCMAGENTLWVTNEETNSKRPGAQAATFHNLINTEASLSAYAIHPKDSKIHYSMYFRQHERGNLMRSIDGGKTWLKHGTAIPKWEIKAHSGDQPVHQINLIFDYNNPDTMYFCVPKSSHTIEYVGNSETGFGVHKSTDGGKTWKEINNGLPASCDVSAIRIDPKKANVLYATVQNKNGGLYKTIDMGEHWSKVKSTIDISGKYGVNDIQFAKDGKVYISAGFKNEEADKGGLWVSDKKMKSWKQIFQYPWVNRVEVAKYDADIILVSTLPNANVEGRNAGTYLSKNGGKSWIKINKGNGQSDRINDIAIDYTTPGKYYVSTYGSGFYVAKE</sequence>
<dbReference type="Pfam" id="PF15902">
    <property type="entry name" value="Sortilin-Vps10"/>
    <property type="match status" value="1"/>
</dbReference>
<keyword evidence="5" id="KW-1185">Reference proteome</keyword>
<protein>
    <submittedName>
        <fullName evidence="4">Sortilin (Neurotensin receptor 3)</fullName>
    </submittedName>
</protein>
<dbReference type="OrthoDB" id="9757809at2"/>
<evidence type="ECO:0000313" key="4">
    <source>
        <dbReference type="EMBL" id="RKR13270.1"/>
    </source>
</evidence>
<dbReference type="GO" id="GO:0010411">
    <property type="term" value="P:xyloglucan metabolic process"/>
    <property type="evidence" value="ECO:0007669"/>
    <property type="project" value="TreeGrafter"/>
</dbReference>
<evidence type="ECO:0000256" key="1">
    <source>
        <dbReference type="ARBA" id="ARBA00022737"/>
    </source>
</evidence>
<dbReference type="SUPFAM" id="SSF110296">
    <property type="entry name" value="Oligoxyloglucan reducing end-specific cellobiohydrolase"/>
    <property type="match status" value="2"/>
</dbReference>
<dbReference type="InterPro" id="IPR052025">
    <property type="entry name" value="Xyloglucanase_GH74"/>
</dbReference>
<comment type="caution">
    <text evidence="4">The sequence shown here is derived from an EMBL/GenBank/DDBJ whole genome shotgun (WGS) entry which is preliminary data.</text>
</comment>
<dbReference type="CDD" id="cd15482">
    <property type="entry name" value="Sialidase_non-viral"/>
    <property type="match status" value="2"/>
</dbReference>
<proteinExistence type="predicted"/>
<gene>
    <name evidence="4" type="ORF">CLV91_1987</name>
</gene>
<dbReference type="Proteomes" id="UP000269412">
    <property type="component" value="Unassembled WGS sequence"/>
</dbReference>
<accession>A0A495E8L7</accession>
<reference evidence="4 5" key="1">
    <citation type="submission" date="2018-10" db="EMBL/GenBank/DDBJ databases">
        <title>Genomic Encyclopedia of Archaeal and Bacterial Type Strains, Phase II (KMG-II): from individual species to whole genera.</title>
        <authorList>
            <person name="Goeker M."/>
        </authorList>
    </citation>
    <scope>NUCLEOTIDE SEQUENCE [LARGE SCALE GENOMIC DNA]</scope>
    <source>
        <strain evidence="4 5">DSM 25230</strain>
    </source>
</reference>
<feature type="chain" id="PRO_5019840330" evidence="2">
    <location>
        <begin position="21"/>
        <end position="857"/>
    </location>
</feature>
<dbReference type="InterPro" id="IPR031778">
    <property type="entry name" value="Sortilin_N"/>
</dbReference>
<keyword evidence="4" id="KW-0675">Receptor</keyword>